<keyword evidence="2" id="KW-1185">Reference proteome</keyword>
<evidence type="ECO:0000313" key="2">
    <source>
        <dbReference type="Proteomes" id="UP000738431"/>
    </source>
</evidence>
<accession>A0ABZ1C6M3</accession>
<reference evidence="1 2" key="1">
    <citation type="submission" date="2023-12" db="EMBL/GenBank/DDBJ databases">
        <title>Description of an unclassified Opitutus bacterium of Verrucomicrobiota.</title>
        <authorList>
            <person name="Zhang D.-F."/>
        </authorList>
    </citation>
    <scope>NUCLEOTIDE SEQUENCE [LARGE SCALE GENOMIC DNA]</scope>
    <source>
        <strain evidence="1 2">WL0086</strain>
    </source>
</reference>
<evidence type="ECO:0000313" key="1">
    <source>
        <dbReference type="EMBL" id="WRQ87062.1"/>
    </source>
</evidence>
<evidence type="ECO:0008006" key="3">
    <source>
        <dbReference type="Google" id="ProtNLM"/>
    </source>
</evidence>
<protein>
    <recommendedName>
        <fullName evidence="3">Lipoprotein</fullName>
    </recommendedName>
</protein>
<proteinExistence type="predicted"/>
<dbReference type="EMBL" id="CP139781">
    <property type="protein sequence ID" value="WRQ87062.1"/>
    <property type="molecule type" value="Genomic_DNA"/>
</dbReference>
<dbReference type="RefSeq" id="WP_324726030.1">
    <property type="nucleotide sequence ID" value="NZ_CP139781.1"/>
</dbReference>
<gene>
    <name evidence="1" type="ORF">K1X11_019785</name>
</gene>
<sequence>MPFVCLTALMIGPGCNTVAPVTHRTAAQVGERTPPPHQTYIAPLDVEIAELTASGAAEPHADWTAQAERDLLAALQNHTGFRPYDAADLQRPEVQAELQDVGVLVHLMSLNQLAGRVPNAIGPVPPSAATHAFDYETGRLSAHSDYLGDGAVLFIHLRESYATGGRKALAALGLVSAAFTGVYVMPTMGSTLATAALVDDEGHVLWINQVTVAPDLRTPEGIAQLVSDLLRGLPAPIPAPVES</sequence>
<name>A0ABZ1C6M3_9BACT</name>
<organism evidence="1 2">
    <name type="scientific">Actomonas aquatica</name>
    <dbReference type="NCBI Taxonomy" id="2866162"/>
    <lineage>
        <taxon>Bacteria</taxon>
        <taxon>Pseudomonadati</taxon>
        <taxon>Verrucomicrobiota</taxon>
        <taxon>Opitutia</taxon>
        <taxon>Opitutales</taxon>
        <taxon>Opitutaceae</taxon>
        <taxon>Actomonas</taxon>
    </lineage>
</organism>
<dbReference type="Proteomes" id="UP000738431">
    <property type="component" value="Chromosome"/>
</dbReference>